<accession>A0AAW1XS62</accession>
<dbReference type="AlphaFoldDB" id="A0AAW1XS62"/>
<reference evidence="1 2" key="1">
    <citation type="journal article" date="2023" name="G3 (Bethesda)">
        <title>A chromosome-length genome assembly and annotation of blackberry (Rubus argutus, cv. 'Hillquist').</title>
        <authorList>
            <person name="Bruna T."/>
            <person name="Aryal R."/>
            <person name="Dudchenko O."/>
            <person name="Sargent D.J."/>
            <person name="Mead D."/>
            <person name="Buti M."/>
            <person name="Cavallini A."/>
            <person name="Hytonen T."/>
            <person name="Andres J."/>
            <person name="Pham M."/>
            <person name="Weisz D."/>
            <person name="Mascagni F."/>
            <person name="Usai G."/>
            <person name="Natali L."/>
            <person name="Bassil N."/>
            <person name="Fernandez G.E."/>
            <person name="Lomsadze A."/>
            <person name="Armour M."/>
            <person name="Olukolu B."/>
            <person name="Poorten T."/>
            <person name="Britton C."/>
            <person name="Davik J."/>
            <person name="Ashrafi H."/>
            <person name="Aiden E.L."/>
            <person name="Borodovsky M."/>
            <person name="Worthington M."/>
        </authorList>
    </citation>
    <scope>NUCLEOTIDE SEQUENCE [LARGE SCALE GENOMIC DNA]</scope>
    <source>
        <strain evidence="1">PI 553951</strain>
    </source>
</reference>
<gene>
    <name evidence="1" type="ORF">M0R45_016123</name>
</gene>
<organism evidence="1 2">
    <name type="scientific">Rubus argutus</name>
    <name type="common">Southern blackberry</name>
    <dbReference type="NCBI Taxonomy" id="59490"/>
    <lineage>
        <taxon>Eukaryota</taxon>
        <taxon>Viridiplantae</taxon>
        <taxon>Streptophyta</taxon>
        <taxon>Embryophyta</taxon>
        <taxon>Tracheophyta</taxon>
        <taxon>Spermatophyta</taxon>
        <taxon>Magnoliopsida</taxon>
        <taxon>eudicotyledons</taxon>
        <taxon>Gunneridae</taxon>
        <taxon>Pentapetalae</taxon>
        <taxon>rosids</taxon>
        <taxon>fabids</taxon>
        <taxon>Rosales</taxon>
        <taxon>Rosaceae</taxon>
        <taxon>Rosoideae</taxon>
        <taxon>Rosoideae incertae sedis</taxon>
        <taxon>Rubus</taxon>
    </lineage>
</organism>
<proteinExistence type="predicted"/>
<dbReference type="Proteomes" id="UP001457282">
    <property type="component" value="Unassembled WGS sequence"/>
</dbReference>
<protein>
    <submittedName>
        <fullName evidence="1">Uncharacterized protein</fullName>
    </submittedName>
</protein>
<name>A0AAW1XS62_RUBAR</name>
<keyword evidence="2" id="KW-1185">Reference proteome</keyword>
<dbReference type="EMBL" id="JBEDUW010000003">
    <property type="protein sequence ID" value="KAK9939427.1"/>
    <property type="molecule type" value="Genomic_DNA"/>
</dbReference>
<sequence>MEEDEDRLFISYFGEPEEEYDEDGQVIPTKNRRNRVGPPAKKGWEKAEIFVELLRVLYDVTLRPLYLSPRLLAVDTAIRPCRYNPSGPVNSSPSPIGLVPAQSASISASLSAAALNQPPSDHHDARTDLSLRSLPRLLLCPAITVAATPSACTQPEGLFSLSAPPCFASRPTHCDLFPVLKLCPAPHSPATFSY</sequence>
<comment type="caution">
    <text evidence="1">The sequence shown here is derived from an EMBL/GenBank/DDBJ whole genome shotgun (WGS) entry which is preliminary data.</text>
</comment>
<evidence type="ECO:0000313" key="2">
    <source>
        <dbReference type="Proteomes" id="UP001457282"/>
    </source>
</evidence>
<evidence type="ECO:0000313" key="1">
    <source>
        <dbReference type="EMBL" id="KAK9939427.1"/>
    </source>
</evidence>